<dbReference type="InterPro" id="IPR007693">
    <property type="entry name" value="DNA_helicase_DnaB-like_N"/>
</dbReference>
<dbReference type="EMBL" id="CADCVF010000011">
    <property type="protein sequence ID" value="CAA9446581.1"/>
    <property type="molecule type" value="Genomic_DNA"/>
</dbReference>
<evidence type="ECO:0000256" key="3">
    <source>
        <dbReference type="ARBA" id="ARBA00022705"/>
    </source>
</evidence>
<evidence type="ECO:0000256" key="7">
    <source>
        <dbReference type="ARBA" id="ARBA00022840"/>
    </source>
</evidence>
<sequence>MRSVETGVGASRVPPHDLDAERAVIGAMLVSETAVAAVAERLAAEDFYSEVHRIIYGAMMRLYSRGEPIDQLTLTNELRSVNEFERVGGRPYVFQIVESVPTAANAGRYADIVRGKALLRAIIDVGSRITEDAFREPEDVSEALDSAEQLVYGVSNRTLREHLAPVSELAPGALEMIQRLYEQEGEVTGVETGFEDLDRLTTGFHKSDLIVLAARPAMGKTALSLNAIWHAAGEKKMPVAIFSLEMSKEQLVQRLISQTTRIPTQALRSGNVKAEDWPKLVRGVAEVSRAPIWIDDTAGVTLMEIRAKVRRLASQLNVAGEMPLSLVVVDYLQLMVGGEARNRAENRQQEIAEISRGLKVLARDLDVPVLAIAQLSRAVEARHDKRPLLSDLRDSGAIEQDADMVMFLYRDEYYNSESDDKGIAEVIVGKHRNGPTGKVQLAWMEQYTKFASLARR</sequence>
<evidence type="ECO:0000259" key="13">
    <source>
        <dbReference type="PROSITE" id="PS51199"/>
    </source>
</evidence>
<evidence type="ECO:0000256" key="9">
    <source>
        <dbReference type="ARBA" id="ARBA00023235"/>
    </source>
</evidence>
<gene>
    <name evidence="14" type="ORF">AVDCRST_MAG58-483</name>
</gene>
<evidence type="ECO:0000256" key="6">
    <source>
        <dbReference type="ARBA" id="ARBA00022806"/>
    </source>
</evidence>
<dbReference type="NCBIfam" id="TIGR00665">
    <property type="entry name" value="DnaB"/>
    <property type="match status" value="1"/>
</dbReference>
<keyword evidence="2 12" id="KW-0639">Primosome</keyword>
<evidence type="ECO:0000256" key="10">
    <source>
        <dbReference type="ARBA" id="ARBA00048954"/>
    </source>
</evidence>
<dbReference type="GO" id="GO:0003677">
    <property type="term" value="F:DNA binding"/>
    <property type="evidence" value="ECO:0007669"/>
    <property type="project" value="UniProtKB-UniRule"/>
</dbReference>
<name>A0A6J4QJ57_9ACTN</name>
<dbReference type="PANTHER" id="PTHR30153:SF2">
    <property type="entry name" value="REPLICATIVE DNA HELICASE"/>
    <property type="match status" value="1"/>
</dbReference>
<dbReference type="GO" id="GO:1990077">
    <property type="term" value="C:primosome complex"/>
    <property type="evidence" value="ECO:0007669"/>
    <property type="project" value="UniProtKB-UniRule"/>
</dbReference>
<dbReference type="AlphaFoldDB" id="A0A6J4QJ57"/>
<evidence type="ECO:0000313" key="14">
    <source>
        <dbReference type="EMBL" id="CAA9446581.1"/>
    </source>
</evidence>
<dbReference type="FunFam" id="3.40.50.300:FF:000076">
    <property type="entry name" value="Replicative DNA helicase"/>
    <property type="match status" value="1"/>
</dbReference>
<dbReference type="SUPFAM" id="SSF52540">
    <property type="entry name" value="P-loop containing nucleoside triphosphate hydrolases"/>
    <property type="match status" value="1"/>
</dbReference>
<dbReference type="FunFam" id="1.10.860.10:FF:000001">
    <property type="entry name" value="Replicative DNA helicase"/>
    <property type="match status" value="1"/>
</dbReference>
<keyword evidence="6 12" id="KW-0347">Helicase</keyword>
<evidence type="ECO:0000256" key="5">
    <source>
        <dbReference type="ARBA" id="ARBA00022801"/>
    </source>
</evidence>
<dbReference type="Pfam" id="PF03796">
    <property type="entry name" value="DnaB_C"/>
    <property type="match status" value="1"/>
</dbReference>
<dbReference type="PANTHER" id="PTHR30153">
    <property type="entry name" value="REPLICATIVE DNA HELICASE DNAB"/>
    <property type="match status" value="1"/>
</dbReference>
<keyword evidence="5 12" id="KW-0378">Hydrolase</keyword>
<dbReference type="Gene3D" id="1.10.860.10">
    <property type="entry name" value="DNAb Helicase, Chain A"/>
    <property type="match status" value="1"/>
</dbReference>
<evidence type="ECO:0000256" key="1">
    <source>
        <dbReference type="ARBA" id="ARBA00008428"/>
    </source>
</evidence>
<dbReference type="Gene3D" id="3.40.50.300">
    <property type="entry name" value="P-loop containing nucleotide triphosphate hydrolases"/>
    <property type="match status" value="1"/>
</dbReference>
<dbReference type="GO" id="GO:0042802">
    <property type="term" value="F:identical protein binding"/>
    <property type="evidence" value="ECO:0007669"/>
    <property type="project" value="UniProtKB-ARBA"/>
</dbReference>
<keyword evidence="4 12" id="KW-0547">Nucleotide-binding</keyword>
<protein>
    <recommendedName>
        <fullName evidence="11 12">Replicative DNA helicase</fullName>
        <ecNumber evidence="11 12">5.6.2.3</ecNumber>
    </recommendedName>
</protein>
<dbReference type="InterPro" id="IPR016136">
    <property type="entry name" value="DNA_helicase_N/primase_C"/>
</dbReference>
<dbReference type="PROSITE" id="PS51199">
    <property type="entry name" value="SF4_HELICASE"/>
    <property type="match status" value="1"/>
</dbReference>
<dbReference type="CDD" id="cd00984">
    <property type="entry name" value="DnaB_C"/>
    <property type="match status" value="1"/>
</dbReference>
<dbReference type="InterPro" id="IPR036185">
    <property type="entry name" value="DNA_heli_DnaB-like_N_sf"/>
</dbReference>
<dbReference type="InterPro" id="IPR007692">
    <property type="entry name" value="DNA_helicase_DnaB"/>
</dbReference>
<keyword evidence="7 12" id="KW-0067">ATP-binding</keyword>
<dbReference type="GO" id="GO:0006269">
    <property type="term" value="P:DNA replication, synthesis of primer"/>
    <property type="evidence" value="ECO:0007669"/>
    <property type="project" value="UniProtKB-UniRule"/>
</dbReference>
<keyword evidence="8 12" id="KW-0238">DNA-binding</keyword>
<comment type="function">
    <text evidence="12">The main replicative DNA helicase, it participates in initiation and elongation during chromosome replication. Travels ahead of the DNA replisome, separating dsDNA into templates for DNA synthesis. A processive ATP-dependent 5'-3' DNA helicase it has DNA-dependent ATPase activity.</text>
</comment>
<dbReference type="GO" id="GO:0016787">
    <property type="term" value="F:hydrolase activity"/>
    <property type="evidence" value="ECO:0007669"/>
    <property type="project" value="UniProtKB-KW"/>
</dbReference>
<reference evidence="14" key="1">
    <citation type="submission" date="2020-02" db="EMBL/GenBank/DDBJ databases">
        <authorList>
            <person name="Meier V. D."/>
        </authorList>
    </citation>
    <scope>NUCLEOTIDE SEQUENCE</scope>
    <source>
        <strain evidence="14">AVDCRST_MAG58</strain>
    </source>
</reference>
<comment type="catalytic activity">
    <reaction evidence="10 12">
        <text>ATP + H2O = ADP + phosphate + H(+)</text>
        <dbReference type="Rhea" id="RHEA:13065"/>
        <dbReference type="ChEBI" id="CHEBI:15377"/>
        <dbReference type="ChEBI" id="CHEBI:15378"/>
        <dbReference type="ChEBI" id="CHEBI:30616"/>
        <dbReference type="ChEBI" id="CHEBI:43474"/>
        <dbReference type="ChEBI" id="CHEBI:456216"/>
        <dbReference type="EC" id="5.6.2.3"/>
    </reaction>
</comment>
<dbReference type="InterPro" id="IPR007694">
    <property type="entry name" value="DNA_helicase_DnaB-like_C"/>
</dbReference>
<evidence type="ECO:0000256" key="12">
    <source>
        <dbReference type="RuleBase" id="RU362085"/>
    </source>
</evidence>
<dbReference type="GO" id="GO:0043139">
    <property type="term" value="F:5'-3' DNA helicase activity"/>
    <property type="evidence" value="ECO:0007669"/>
    <property type="project" value="UniProtKB-EC"/>
</dbReference>
<comment type="similarity">
    <text evidence="1 12">Belongs to the helicase family. DnaB subfamily.</text>
</comment>
<evidence type="ECO:0000256" key="11">
    <source>
        <dbReference type="NCBIfam" id="TIGR00665"/>
    </source>
</evidence>
<keyword evidence="9" id="KW-0413">Isomerase</keyword>
<accession>A0A6J4QJ57</accession>
<evidence type="ECO:0000256" key="2">
    <source>
        <dbReference type="ARBA" id="ARBA00022515"/>
    </source>
</evidence>
<feature type="domain" description="SF4 helicase" evidence="13">
    <location>
        <begin position="183"/>
        <end position="456"/>
    </location>
</feature>
<dbReference type="SUPFAM" id="SSF48024">
    <property type="entry name" value="N-terminal domain of DnaB helicase"/>
    <property type="match status" value="1"/>
</dbReference>
<keyword evidence="3 12" id="KW-0235">DNA replication</keyword>
<dbReference type="GO" id="GO:0005524">
    <property type="term" value="F:ATP binding"/>
    <property type="evidence" value="ECO:0007669"/>
    <property type="project" value="UniProtKB-UniRule"/>
</dbReference>
<dbReference type="InterPro" id="IPR027417">
    <property type="entry name" value="P-loop_NTPase"/>
</dbReference>
<dbReference type="EC" id="5.6.2.3" evidence="11 12"/>
<organism evidence="14">
    <name type="scientific">uncultured Rubrobacteraceae bacterium</name>
    <dbReference type="NCBI Taxonomy" id="349277"/>
    <lineage>
        <taxon>Bacteria</taxon>
        <taxon>Bacillati</taxon>
        <taxon>Actinomycetota</taxon>
        <taxon>Rubrobacteria</taxon>
        <taxon>Rubrobacterales</taxon>
        <taxon>Rubrobacteraceae</taxon>
        <taxon>environmental samples</taxon>
    </lineage>
</organism>
<dbReference type="GO" id="GO:0005829">
    <property type="term" value="C:cytosol"/>
    <property type="evidence" value="ECO:0007669"/>
    <property type="project" value="TreeGrafter"/>
</dbReference>
<dbReference type="Pfam" id="PF00772">
    <property type="entry name" value="DnaB"/>
    <property type="match status" value="1"/>
</dbReference>
<proteinExistence type="inferred from homology"/>
<dbReference type="NCBIfam" id="NF004384">
    <property type="entry name" value="PRK05748.1"/>
    <property type="match status" value="1"/>
</dbReference>
<evidence type="ECO:0000256" key="8">
    <source>
        <dbReference type="ARBA" id="ARBA00023125"/>
    </source>
</evidence>
<evidence type="ECO:0000256" key="4">
    <source>
        <dbReference type="ARBA" id="ARBA00022741"/>
    </source>
</evidence>